<sequence length="130" mass="14284">MAILPTATRVFAFSLLLLAGCASNVTYAPSNFAPLASDASPHVIKLDKQVEIRLPTGYTRTLKAGSQWRFAGTVAQGDVYRAYQDVFTLEGAHVHEAYLVVASDYLTGFYLPVEHGFSPLDQKISFTFHQ</sequence>
<dbReference type="AlphaFoldDB" id="A0A916UDD4"/>
<proteinExistence type="predicted"/>
<organism evidence="2 3">
    <name type="scientific">Undibacterium terreum</name>
    <dbReference type="NCBI Taxonomy" id="1224302"/>
    <lineage>
        <taxon>Bacteria</taxon>
        <taxon>Pseudomonadati</taxon>
        <taxon>Pseudomonadota</taxon>
        <taxon>Betaproteobacteria</taxon>
        <taxon>Burkholderiales</taxon>
        <taxon>Oxalobacteraceae</taxon>
        <taxon>Undibacterium</taxon>
    </lineage>
</organism>
<dbReference type="Proteomes" id="UP000637423">
    <property type="component" value="Unassembled WGS sequence"/>
</dbReference>
<accession>A0A916UDD4</accession>
<gene>
    <name evidence="2" type="ORF">GCM10011396_14850</name>
</gene>
<protein>
    <recommendedName>
        <fullName evidence="4">Lipoprotein</fullName>
    </recommendedName>
</protein>
<keyword evidence="3" id="KW-1185">Reference proteome</keyword>
<evidence type="ECO:0000313" key="3">
    <source>
        <dbReference type="Proteomes" id="UP000637423"/>
    </source>
</evidence>
<keyword evidence="1" id="KW-0732">Signal</keyword>
<comment type="caution">
    <text evidence="2">The sequence shown here is derived from an EMBL/GenBank/DDBJ whole genome shotgun (WGS) entry which is preliminary data.</text>
</comment>
<evidence type="ECO:0000313" key="2">
    <source>
        <dbReference type="EMBL" id="GGC68890.1"/>
    </source>
</evidence>
<reference evidence="2" key="1">
    <citation type="journal article" date="2014" name="Int. J. Syst. Evol. Microbiol.">
        <title>Complete genome sequence of Corynebacterium casei LMG S-19264T (=DSM 44701T), isolated from a smear-ripened cheese.</title>
        <authorList>
            <consortium name="US DOE Joint Genome Institute (JGI-PGF)"/>
            <person name="Walter F."/>
            <person name="Albersmeier A."/>
            <person name="Kalinowski J."/>
            <person name="Ruckert C."/>
        </authorList>
    </citation>
    <scope>NUCLEOTIDE SEQUENCE</scope>
    <source>
        <strain evidence="2">CGMCC 1.10998</strain>
    </source>
</reference>
<evidence type="ECO:0008006" key="4">
    <source>
        <dbReference type="Google" id="ProtNLM"/>
    </source>
</evidence>
<feature type="chain" id="PRO_5037157115" description="Lipoprotein" evidence="1">
    <location>
        <begin position="29"/>
        <end position="130"/>
    </location>
</feature>
<evidence type="ECO:0000256" key="1">
    <source>
        <dbReference type="SAM" id="SignalP"/>
    </source>
</evidence>
<feature type="signal peptide" evidence="1">
    <location>
        <begin position="1"/>
        <end position="28"/>
    </location>
</feature>
<reference evidence="2" key="2">
    <citation type="submission" date="2020-09" db="EMBL/GenBank/DDBJ databases">
        <authorList>
            <person name="Sun Q."/>
            <person name="Zhou Y."/>
        </authorList>
    </citation>
    <scope>NUCLEOTIDE SEQUENCE</scope>
    <source>
        <strain evidence="2">CGMCC 1.10998</strain>
    </source>
</reference>
<dbReference type="EMBL" id="BMED01000001">
    <property type="protein sequence ID" value="GGC68890.1"/>
    <property type="molecule type" value="Genomic_DNA"/>
</dbReference>
<name>A0A916UDD4_9BURK</name>
<dbReference type="RefSeq" id="WP_188565277.1">
    <property type="nucleotide sequence ID" value="NZ_BMED01000001.1"/>
</dbReference>